<reference evidence="4 5" key="1">
    <citation type="submission" date="2015-07" db="EMBL/GenBank/DDBJ databases">
        <title>Genome analysis of myxobacterium Chondromyces crocatus Cm c5 reveals a high potential for natural compound synthesis and the genetic basis for the loss of fruiting body formation.</title>
        <authorList>
            <person name="Zaburannyi N."/>
            <person name="Bunk B."/>
            <person name="Maier J."/>
            <person name="Overmann J."/>
            <person name="Mueller R."/>
        </authorList>
    </citation>
    <scope>NUCLEOTIDE SEQUENCE [LARGE SCALE GENOMIC DNA]</scope>
    <source>
        <strain evidence="4 5">Cm c5</strain>
    </source>
</reference>
<dbReference type="Proteomes" id="UP000067626">
    <property type="component" value="Chromosome"/>
</dbReference>
<dbReference type="EMBL" id="CP012159">
    <property type="protein sequence ID" value="AKT44066.1"/>
    <property type="molecule type" value="Genomic_DNA"/>
</dbReference>
<evidence type="ECO:0000256" key="3">
    <source>
        <dbReference type="SAM" id="SignalP"/>
    </source>
</evidence>
<accession>A0A0K1ET96</accession>
<dbReference type="AlphaFoldDB" id="A0A0K1ET96"/>
<sequence>MYARLTLAVAAALSLHTAIALAQTPPSQTAVPAVASTGEDELLLKNGGMIRGTIVSVEPDREVVIVVYGTGEQRRIPWADVDKVDRGKHTQRPTPEALPPPPAPPAHAAPPPPPPVAPRGEPASPPPGTPGIVKLHIEANKPNIGLYEVTASGVIVGMRGSASVVMARLACVAPCDKLIDGRAGQTFYFDGNDINTSGGFRLEGQTGRFVARVDAGSAGARTGGVWLTSAGATGILAGGLTLGIGAATDDGTPGNPGAAMVPIGGVALGVGAALLIPGIILIATTGTSFTLERSPMDTALFRF</sequence>
<keyword evidence="2" id="KW-0472">Membrane</keyword>
<proteinExistence type="predicted"/>
<feature type="signal peptide" evidence="3">
    <location>
        <begin position="1"/>
        <end position="22"/>
    </location>
</feature>
<gene>
    <name evidence="4" type="ORF">CMC5_083040</name>
</gene>
<feature type="compositionally biased region" description="Basic and acidic residues" evidence="1">
    <location>
        <begin position="79"/>
        <end position="88"/>
    </location>
</feature>
<feature type="transmembrane region" description="Helical" evidence="2">
    <location>
        <begin position="259"/>
        <end position="283"/>
    </location>
</feature>
<keyword evidence="3" id="KW-0732">Signal</keyword>
<keyword evidence="2" id="KW-1133">Transmembrane helix</keyword>
<dbReference type="RefSeq" id="WP_050435461.1">
    <property type="nucleotide sequence ID" value="NZ_CP012159.1"/>
</dbReference>
<name>A0A0K1ET96_CHOCO</name>
<feature type="region of interest" description="Disordered" evidence="1">
    <location>
        <begin position="79"/>
        <end position="132"/>
    </location>
</feature>
<keyword evidence="2" id="KW-0812">Transmembrane</keyword>
<evidence type="ECO:0000256" key="1">
    <source>
        <dbReference type="SAM" id="MobiDB-lite"/>
    </source>
</evidence>
<organism evidence="4 5">
    <name type="scientific">Chondromyces crocatus</name>
    <dbReference type="NCBI Taxonomy" id="52"/>
    <lineage>
        <taxon>Bacteria</taxon>
        <taxon>Pseudomonadati</taxon>
        <taxon>Myxococcota</taxon>
        <taxon>Polyangia</taxon>
        <taxon>Polyangiales</taxon>
        <taxon>Polyangiaceae</taxon>
        <taxon>Chondromyces</taxon>
    </lineage>
</organism>
<dbReference type="PATRIC" id="fig|52.7.peg.9129"/>
<dbReference type="OrthoDB" id="5523160at2"/>
<feature type="compositionally biased region" description="Pro residues" evidence="1">
    <location>
        <begin position="96"/>
        <end position="129"/>
    </location>
</feature>
<keyword evidence="5" id="KW-1185">Reference proteome</keyword>
<feature type="chain" id="PRO_5005459963" evidence="3">
    <location>
        <begin position="23"/>
        <end position="303"/>
    </location>
</feature>
<protein>
    <submittedName>
        <fullName evidence="4">Uncharacterized protein</fullName>
    </submittedName>
</protein>
<evidence type="ECO:0000313" key="4">
    <source>
        <dbReference type="EMBL" id="AKT44066.1"/>
    </source>
</evidence>
<evidence type="ECO:0000256" key="2">
    <source>
        <dbReference type="SAM" id="Phobius"/>
    </source>
</evidence>
<dbReference type="KEGG" id="ccro:CMC5_083040"/>
<dbReference type="STRING" id="52.CMC5_083040"/>
<evidence type="ECO:0000313" key="5">
    <source>
        <dbReference type="Proteomes" id="UP000067626"/>
    </source>
</evidence>